<comment type="caution">
    <text evidence="1">The sequence shown here is derived from an EMBL/GenBank/DDBJ whole genome shotgun (WGS) entry which is preliminary data.</text>
</comment>
<reference evidence="1 2" key="2">
    <citation type="submission" date="2019-01" db="EMBL/GenBank/DDBJ databases">
        <title>The decoding of complex shrimp genome reveals the adaptation for benthos swimmer, frequently molting mechanism and breeding impact on genome.</title>
        <authorList>
            <person name="Sun Y."/>
            <person name="Gao Y."/>
            <person name="Yu Y."/>
        </authorList>
    </citation>
    <scope>NUCLEOTIDE SEQUENCE [LARGE SCALE GENOMIC DNA]</scope>
    <source>
        <tissue evidence="1">Muscle</tissue>
    </source>
</reference>
<organism evidence="1 2">
    <name type="scientific">Penaeus vannamei</name>
    <name type="common">Whiteleg shrimp</name>
    <name type="synonym">Litopenaeus vannamei</name>
    <dbReference type="NCBI Taxonomy" id="6689"/>
    <lineage>
        <taxon>Eukaryota</taxon>
        <taxon>Metazoa</taxon>
        <taxon>Ecdysozoa</taxon>
        <taxon>Arthropoda</taxon>
        <taxon>Crustacea</taxon>
        <taxon>Multicrustacea</taxon>
        <taxon>Malacostraca</taxon>
        <taxon>Eumalacostraca</taxon>
        <taxon>Eucarida</taxon>
        <taxon>Decapoda</taxon>
        <taxon>Dendrobranchiata</taxon>
        <taxon>Penaeoidea</taxon>
        <taxon>Penaeidae</taxon>
        <taxon>Penaeus</taxon>
    </lineage>
</organism>
<dbReference type="OrthoDB" id="18087at2759"/>
<dbReference type="EMBL" id="QCYY01003055">
    <property type="protein sequence ID" value="ROT65683.1"/>
    <property type="molecule type" value="Genomic_DNA"/>
</dbReference>
<accession>A0A3R7M2R4</accession>
<dbReference type="Proteomes" id="UP000283509">
    <property type="component" value="Unassembled WGS sequence"/>
</dbReference>
<evidence type="ECO:0000313" key="2">
    <source>
        <dbReference type="Proteomes" id="UP000283509"/>
    </source>
</evidence>
<dbReference type="Gene3D" id="3.40.50.450">
    <property type="match status" value="1"/>
</dbReference>
<protein>
    <submittedName>
        <fullName evidence="1">Putative 2</fullName>
    </submittedName>
</protein>
<sequence>MATGLKVYFCGSIRAGRGDVEIYGRIVEMLGKYGTVLTPFVADPNLTVHSAEEAFSLLAVTSGEHPARCAKSSSTTAAVVRAVPRRVEDPARPSLRLLARSCFANVSEGGHDAGCSGTLANNILKVAIYRPKASALVPRGFRGRCSCWG</sequence>
<evidence type="ECO:0000313" key="1">
    <source>
        <dbReference type="EMBL" id="ROT65683.1"/>
    </source>
</evidence>
<reference evidence="1 2" key="1">
    <citation type="submission" date="2018-04" db="EMBL/GenBank/DDBJ databases">
        <authorList>
            <person name="Zhang X."/>
            <person name="Yuan J."/>
            <person name="Li F."/>
            <person name="Xiang J."/>
        </authorList>
    </citation>
    <scope>NUCLEOTIDE SEQUENCE [LARGE SCALE GENOMIC DNA]</scope>
    <source>
        <tissue evidence="1">Muscle</tissue>
    </source>
</reference>
<gene>
    <name evidence="1" type="ORF">C7M84_016334</name>
</gene>
<proteinExistence type="predicted"/>
<keyword evidence="2" id="KW-1185">Reference proteome</keyword>
<name>A0A3R7M2R4_PENVA</name>
<dbReference type="AlphaFoldDB" id="A0A3R7M2R4"/>